<dbReference type="STRING" id="703135.A0A2A9NV53"/>
<evidence type="ECO:0000256" key="3">
    <source>
        <dbReference type="ARBA" id="ARBA00012834"/>
    </source>
</evidence>
<dbReference type="OrthoDB" id="203237at2759"/>
<feature type="binding site" evidence="9">
    <location>
        <position position="61"/>
    </location>
    <ligand>
        <name>S-adenosyl-L-methionine</name>
        <dbReference type="ChEBI" id="CHEBI:59789"/>
    </ligand>
</feature>
<evidence type="ECO:0000313" key="10">
    <source>
        <dbReference type="EMBL" id="PFH52157.1"/>
    </source>
</evidence>
<dbReference type="Pfam" id="PF04072">
    <property type="entry name" value="LCM"/>
    <property type="match status" value="1"/>
</dbReference>
<evidence type="ECO:0000256" key="6">
    <source>
        <dbReference type="ARBA" id="ARBA00022679"/>
    </source>
</evidence>
<dbReference type="Proteomes" id="UP000242287">
    <property type="component" value="Unassembled WGS sequence"/>
</dbReference>
<reference evidence="10 11" key="1">
    <citation type="submission" date="2014-02" db="EMBL/GenBank/DDBJ databases">
        <title>Transposable element dynamics among asymbiotic and ectomycorrhizal Amanita fungi.</title>
        <authorList>
            <consortium name="DOE Joint Genome Institute"/>
            <person name="Hess J."/>
            <person name="Skrede I."/>
            <person name="Wolfe B."/>
            <person name="LaButti K."/>
            <person name="Ohm R.A."/>
            <person name="Grigoriev I.V."/>
            <person name="Pringle A."/>
        </authorList>
    </citation>
    <scope>NUCLEOTIDE SEQUENCE [LARGE SCALE GENOMIC DNA]</scope>
    <source>
        <strain evidence="10 11">SKay4041</strain>
    </source>
</reference>
<dbReference type="SUPFAM" id="SSF53335">
    <property type="entry name" value="S-adenosyl-L-methionine-dependent methyltransferases"/>
    <property type="match status" value="1"/>
</dbReference>
<keyword evidence="11" id="KW-1185">Reference proteome</keyword>
<evidence type="ECO:0000313" key="11">
    <source>
        <dbReference type="Proteomes" id="UP000242287"/>
    </source>
</evidence>
<feature type="binding site" evidence="9">
    <location>
        <position position="89"/>
    </location>
    <ligand>
        <name>S-adenosyl-L-methionine</name>
        <dbReference type="ChEBI" id="CHEBI:59789"/>
    </ligand>
</feature>
<organism evidence="10 11">
    <name type="scientific">Amanita thiersii Skay4041</name>
    <dbReference type="NCBI Taxonomy" id="703135"/>
    <lineage>
        <taxon>Eukaryota</taxon>
        <taxon>Fungi</taxon>
        <taxon>Dikarya</taxon>
        <taxon>Basidiomycota</taxon>
        <taxon>Agaricomycotina</taxon>
        <taxon>Agaricomycetes</taxon>
        <taxon>Agaricomycetidae</taxon>
        <taxon>Agaricales</taxon>
        <taxon>Pluteineae</taxon>
        <taxon>Amanitaceae</taxon>
        <taxon>Amanita</taxon>
    </lineage>
</organism>
<dbReference type="AlphaFoldDB" id="A0A2A9NV53"/>
<accession>A0A2A9NV53</accession>
<keyword evidence="7 8" id="KW-0949">S-adenosyl-L-methionine</keyword>
<sequence length="349" mass="38956">MAPKHQDADSAIRDTDNDAALARLSAVKRGYLVDPFVNYFVQRAHLQPPRPPLINHGTFIRSAAIDDIVFQWLELSKQTGQKCQIVSLGAGSDTRFWRIATSDEHAVLAGYIELDFPEITTKKAMTIMKNKSLNSVFDPAQCTLSHGGTALHSPVYHLLPCDLRLPPTEGLGKLLTLPTTSPGDASIEPVLSPSLPTLLLFECVLAYMTPEASSAMLGWFIDYFRESGVLGCMVYEMFGLNDTFGRVMMNNLKSRNISLPGAEPYTTVESLKKRLHDVGFTTCNALTLRDIRRNYVDPKELVRVSQLEMLDEVEELDLILGHYAVSWGLERGKEERWAGWGLKKKDDVI</sequence>
<keyword evidence="6 8" id="KW-0808">Transferase</keyword>
<dbReference type="Gene3D" id="3.40.50.150">
    <property type="entry name" value="Vaccinia Virus protein VP39"/>
    <property type="match status" value="1"/>
</dbReference>
<keyword evidence="5 8" id="KW-0489">Methyltransferase</keyword>
<dbReference type="InterPro" id="IPR029063">
    <property type="entry name" value="SAM-dependent_MTases_sf"/>
</dbReference>
<comment type="catalytic activity">
    <reaction evidence="1 8">
        <text>[phosphatase 2A protein]-C-terminal L-leucine + S-adenosyl-L-methionine = [phosphatase 2A protein]-C-terminal L-leucine methyl ester + S-adenosyl-L-homocysteine</text>
        <dbReference type="Rhea" id="RHEA:48544"/>
        <dbReference type="Rhea" id="RHEA-COMP:12134"/>
        <dbReference type="Rhea" id="RHEA-COMP:12135"/>
        <dbReference type="ChEBI" id="CHEBI:57856"/>
        <dbReference type="ChEBI" id="CHEBI:59789"/>
        <dbReference type="ChEBI" id="CHEBI:90516"/>
        <dbReference type="ChEBI" id="CHEBI:90517"/>
        <dbReference type="EC" id="2.1.1.233"/>
    </reaction>
</comment>
<evidence type="ECO:0000256" key="1">
    <source>
        <dbReference type="ARBA" id="ARBA00000724"/>
    </source>
</evidence>
<comment type="function">
    <text evidence="8">Methylates the carboxyl group of the C-terminal leucine residue of protein phosphatase 2A catalytic subunits to form alpha-leucine ester residues.</text>
</comment>
<dbReference type="PIRSF" id="PIRSF016305">
    <property type="entry name" value="LCM_mtfrase"/>
    <property type="match status" value="1"/>
</dbReference>
<evidence type="ECO:0000256" key="2">
    <source>
        <dbReference type="ARBA" id="ARBA00010703"/>
    </source>
</evidence>
<dbReference type="GO" id="GO:0018423">
    <property type="term" value="F:protein C-terminal leucine carboxyl O-methyltransferase activity"/>
    <property type="evidence" value="ECO:0007669"/>
    <property type="project" value="UniProtKB-EC"/>
</dbReference>
<dbReference type="InterPro" id="IPR016651">
    <property type="entry name" value="LCMT1"/>
</dbReference>
<dbReference type="PANTHER" id="PTHR13600">
    <property type="entry name" value="LEUCINE CARBOXYL METHYLTRANSFERASE"/>
    <property type="match status" value="1"/>
</dbReference>
<dbReference type="EMBL" id="KZ301981">
    <property type="protein sequence ID" value="PFH52157.1"/>
    <property type="molecule type" value="Genomic_DNA"/>
</dbReference>
<evidence type="ECO:0000256" key="8">
    <source>
        <dbReference type="PIRNR" id="PIRNR016305"/>
    </source>
</evidence>
<name>A0A2A9NV53_9AGAR</name>
<proteinExistence type="inferred from homology"/>
<evidence type="ECO:0000256" key="4">
    <source>
        <dbReference type="ARBA" id="ARBA00017497"/>
    </source>
</evidence>
<dbReference type="EC" id="2.1.1.233" evidence="3 8"/>
<dbReference type="InterPro" id="IPR007213">
    <property type="entry name" value="Ppm1/Ppm2/Tcmp"/>
</dbReference>
<comment type="similarity">
    <text evidence="2 8">Belongs to the methyltransferase superfamily. LCMT family.</text>
</comment>
<feature type="binding site" evidence="9">
    <location>
        <position position="202"/>
    </location>
    <ligand>
        <name>S-adenosyl-L-methionine</name>
        <dbReference type="ChEBI" id="CHEBI:59789"/>
    </ligand>
</feature>
<evidence type="ECO:0000256" key="7">
    <source>
        <dbReference type="ARBA" id="ARBA00022691"/>
    </source>
</evidence>
<feature type="binding site" evidence="9">
    <location>
        <begin position="162"/>
        <end position="163"/>
    </location>
    <ligand>
        <name>S-adenosyl-L-methionine</name>
        <dbReference type="ChEBI" id="CHEBI:59789"/>
    </ligand>
</feature>
<protein>
    <recommendedName>
        <fullName evidence="4 8">Leucine carboxyl methyltransferase 1</fullName>
        <ecNumber evidence="3 8">2.1.1.233</ecNumber>
    </recommendedName>
</protein>
<dbReference type="GO" id="GO:0032259">
    <property type="term" value="P:methylation"/>
    <property type="evidence" value="ECO:0007669"/>
    <property type="project" value="UniProtKB-KW"/>
</dbReference>
<dbReference type="PANTHER" id="PTHR13600:SF21">
    <property type="entry name" value="LEUCINE CARBOXYL METHYLTRANSFERASE 1"/>
    <property type="match status" value="1"/>
</dbReference>
<evidence type="ECO:0000256" key="5">
    <source>
        <dbReference type="ARBA" id="ARBA00022603"/>
    </source>
</evidence>
<gene>
    <name evidence="10" type="ORF">AMATHDRAFT_79885</name>
</gene>
<evidence type="ECO:0000256" key="9">
    <source>
        <dbReference type="PIRSR" id="PIRSR016305-1"/>
    </source>
</evidence>